<dbReference type="GO" id="GO:0006355">
    <property type="term" value="P:regulation of DNA-templated transcription"/>
    <property type="evidence" value="ECO:0007669"/>
    <property type="project" value="InterPro"/>
</dbReference>
<name>A0A1H9JH25_9ACTN</name>
<dbReference type="PANTHER" id="PTHR35807:SF1">
    <property type="entry name" value="TRANSCRIPTIONAL REGULATOR REDD"/>
    <property type="match status" value="1"/>
</dbReference>
<dbReference type="Gene3D" id="3.40.50.300">
    <property type="entry name" value="P-loop containing nucleotide triphosphate hydrolases"/>
    <property type="match status" value="1"/>
</dbReference>
<dbReference type="Gene3D" id="1.10.10.10">
    <property type="entry name" value="Winged helix-like DNA-binding domain superfamily/Winged helix DNA-binding domain"/>
    <property type="match status" value="1"/>
</dbReference>
<evidence type="ECO:0000256" key="3">
    <source>
        <dbReference type="ARBA" id="ARBA00023125"/>
    </source>
</evidence>
<sequence>MRISVLGPVTLLAGPEAVDLGPPRHRALFAALVVDAGHVVAAEVLQERVWGLGPSTAPGTLHSAVSHLRRRLRPHPELTLQTRAPGYLLRTGATSVDAVEFSALLVRSRTQAGSGNPVAARACIDEALGLWRGQPYADVDADFARAEADRLTALRLAAVELGAELDLVLGRHAELATTLPAIVAEHPLREGLRASLVLALYRSGRQGDALRAYAEGREILSDELGVDPGPALRRLHAGVLAQDPALDLPAPASTEAARARTVHRPSVTPEEPADGLVGRTEERTRLAALLTLSSPQVRAAVVVGEAGVGKTALVEAVVAGLPGSVEVEWGRCWDHDSTAGLWLWSQALGALARRRGPTETAVLVSESGPEVEGLLGRGAVPDPSAGGEVNRARLFMAVAGFLGAAARRRPLVVVLEDLHWADQDSADLLGFVLETVRDVPLRIVGTVRSPSDTATDRGPGLLADLARRSAVVRLDLAGLDVGEVAELAETQLGRPVRPEQAAALHERTNGNPFFISELVRLRQHETEAPGRAGGPVPDNVRTVVERRLTHLPAGTVDLLGVAAVLGRELSLSLLARVLGRRAVDLAEDVDAAVAHGIVAPVEDLERLRFSHALVQETLVAGLGPMRRAGLHAAAAATLEELPGDRRERAAQIASHWAAAGLMGDVDRAVAATLLAAEVDLAASAPSEAERHLRRALDLARQAPGATAEVLELEVRTRLATLLTLVRGYNDDAVALERRRSFELAERLGSAPHLLPALWGRWGIALVSGDFDQAYADADALEEAGRRAGDAMLGAAAHLARGQTHWHRGRLGSARQELEQAVEAFAGHAGQVRLDVFLQHPEPTAAVWLSLVLAQLGEQQESDAAAARAAAHPAVTHHPFTSIYRWVTQGFRWAVRGEPDQALRSEVGLADAVRLGFDQLAVFSLLPVGWGHGSSGQLDRGLTELRTAREALGSVAERPAFVTMIWWLVADLHHRVGDERAALAALVEAERAGSDIGEHAVLVERLALEAQVLRRLGRLDDAVEREGRLERARRERLL</sequence>
<dbReference type="SUPFAM" id="SSF46894">
    <property type="entry name" value="C-terminal effector domain of the bipartite response regulators"/>
    <property type="match status" value="1"/>
</dbReference>
<proteinExistence type="inferred from homology"/>
<dbReference type="Pfam" id="PF03704">
    <property type="entry name" value="BTAD"/>
    <property type="match status" value="1"/>
</dbReference>
<dbReference type="Proteomes" id="UP000198504">
    <property type="component" value="Unassembled WGS sequence"/>
</dbReference>
<dbReference type="Gene3D" id="1.25.40.10">
    <property type="entry name" value="Tetratricopeptide repeat domain"/>
    <property type="match status" value="2"/>
</dbReference>
<accession>A0A1H9JH25</accession>
<evidence type="ECO:0000313" key="8">
    <source>
        <dbReference type="Proteomes" id="UP000198504"/>
    </source>
</evidence>
<evidence type="ECO:0000313" key="7">
    <source>
        <dbReference type="EMBL" id="SEQ86078.1"/>
    </source>
</evidence>
<dbReference type="AlphaFoldDB" id="A0A1H9JH25"/>
<evidence type="ECO:0000256" key="5">
    <source>
        <dbReference type="PROSITE-ProRule" id="PRU01091"/>
    </source>
</evidence>
<dbReference type="Pfam" id="PF00486">
    <property type="entry name" value="Trans_reg_C"/>
    <property type="match status" value="1"/>
</dbReference>
<dbReference type="InterPro" id="IPR005158">
    <property type="entry name" value="BTAD"/>
</dbReference>
<dbReference type="CDD" id="cd15831">
    <property type="entry name" value="BTAD"/>
    <property type="match status" value="1"/>
</dbReference>
<reference evidence="8" key="1">
    <citation type="submission" date="2016-10" db="EMBL/GenBank/DDBJ databases">
        <authorList>
            <person name="Varghese N."/>
            <person name="Submissions S."/>
        </authorList>
    </citation>
    <scope>NUCLEOTIDE SEQUENCE [LARGE SCALE GENOMIC DNA]</scope>
    <source>
        <strain evidence="8">CGMCC 4.6856</strain>
    </source>
</reference>
<dbReference type="InterPro" id="IPR041664">
    <property type="entry name" value="AAA_16"/>
</dbReference>
<dbReference type="STRING" id="1036181.SAMN05421756_106204"/>
<dbReference type="InterPro" id="IPR011990">
    <property type="entry name" value="TPR-like_helical_dom_sf"/>
</dbReference>
<feature type="domain" description="OmpR/PhoB-type" evidence="6">
    <location>
        <begin position="1"/>
        <end position="91"/>
    </location>
</feature>
<dbReference type="GO" id="GO:0003677">
    <property type="term" value="F:DNA binding"/>
    <property type="evidence" value="ECO:0007669"/>
    <property type="project" value="UniProtKB-UniRule"/>
</dbReference>
<protein>
    <submittedName>
        <fullName evidence="7">Transcriptional regulatory protein, C terminal</fullName>
    </submittedName>
</protein>
<keyword evidence="4" id="KW-0804">Transcription</keyword>
<keyword evidence="2" id="KW-0805">Transcription regulation</keyword>
<evidence type="ECO:0000259" key="6">
    <source>
        <dbReference type="PROSITE" id="PS51755"/>
    </source>
</evidence>
<comment type="similarity">
    <text evidence="1">Belongs to the AfsR/DnrI/RedD regulatory family.</text>
</comment>
<dbReference type="InterPro" id="IPR051677">
    <property type="entry name" value="AfsR-DnrI-RedD_regulator"/>
</dbReference>
<dbReference type="GO" id="GO:0000160">
    <property type="term" value="P:phosphorelay signal transduction system"/>
    <property type="evidence" value="ECO:0007669"/>
    <property type="project" value="InterPro"/>
</dbReference>
<keyword evidence="3 5" id="KW-0238">DNA-binding</keyword>
<feature type="DNA-binding region" description="OmpR/PhoB-type" evidence="5">
    <location>
        <begin position="1"/>
        <end position="91"/>
    </location>
</feature>
<evidence type="ECO:0000256" key="2">
    <source>
        <dbReference type="ARBA" id="ARBA00023015"/>
    </source>
</evidence>
<dbReference type="PROSITE" id="PS51755">
    <property type="entry name" value="OMPR_PHOB"/>
    <property type="match status" value="1"/>
</dbReference>
<dbReference type="InterPro" id="IPR036388">
    <property type="entry name" value="WH-like_DNA-bd_sf"/>
</dbReference>
<dbReference type="SMART" id="SM01043">
    <property type="entry name" value="BTAD"/>
    <property type="match status" value="1"/>
</dbReference>
<organism evidence="7 8">
    <name type="scientific">Microlunatus flavus</name>
    <dbReference type="NCBI Taxonomy" id="1036181"/>
    <lineage>
        <taxon>Bacteria</taxon>
        <taxon>Bacillati</taxon>
        <taxon>Actinomycetota</taxon>
        <taxon>Actinomycetes</taxon>
        <taxon>Propionibacteriales</taxon>
        <taxon>Propionibacteriaceae</taxon>
        <taxon>Microlunatus</taxon>
    </lineage>
</organism>
<dbReference type="SUPFAM" id="SSF52540">
    <property type="entry name" value="P-loop containing nucleoside triphosphate hydrolases"/>
    <property type="match status" value="1"/>
</dbReference>
<dbReference type="PANTHER" id="PTHR35807">
    <property type="entry name" value="TRANSCRIPTIONAL REGULATOR REDD-RELATED"/>
    <property type="match status" value="1"/>
</dbReference>
<keyword evidence="8" id="KW-1185">Reference proteome</keyword>
<evidence type="ECO:0000256" key="1">
    <source>
        <dbReference type="ARBA" id="ARBA00005820"/>
    </source>
</evidence>
<dbReference type="InterPro" id="IPR016032">
    <property type="entry name" value="Sig_transdc_resp-reg_C-effctor"/>
</dbReference>
<dbReference type="SMART" id="SM00862">
    <property type="entry name" value="Trans_reg_C"/>
    <property type="match status" value="1"/>
</dbReference>
<dbReference type="RefSeq" id="WP_170854161.1">
    <property type="nucleotide sequence ID" value="NZ_FOFA01000006.1"/>
</dbReference>
<dbReference type="InterPro" id="IPR027417">
    <property type="entry name" value="P-loop_NTPase"/>
</dbReference>
<dbReference type="Pfam" id="PF13191">
    <property type="entry name" value="AAA_16"/>
    <property type="match status" value="1"/>
</dbReference>
<evidence type="ECO:0000256" key="4">
    <source>
        <dbReference type="ARBA" id="ARBA00023163"/>
    </source>
</evidence>
<dbReference type="InterPro" id="IPR001867">
    <property type="entry name" value="OmpR/PhoB-type_DNA-bd"/>
</dbReference>
<gene>
    <name evidence="7" type="ORF">SAMN05421756_106204</name>
</gene>
<dbReference type="SUPFAM" id="SSF48452">
    <property type="entry name" value="TPR-like"/>
    <property type="match status" value="3"/>
</dbReference>
<dbReference type="EMBL" id="FOFA01000006">
    <property type="protein sequence ID" value="SEQ86078.1"/>
    <property type="molecule type" value="Genomic_DNA"/>
</dbReference>